<keyword evidence="3" id="KW-1185">Reference proteome</keyword>
<evidence type="ECO:0000313" key="3">
    <source>
        <dbReference type="Proteomes" id="UP001428817"/>
    </source>
</evidence>
<accession>A0ABP9R9F2</accession>
<organism evidence="2 3">
    <name type="scientific">Pseudonocardia eucalypti</name>
    <dbReference type="NCBI Taxonomy" id="648755"/>
    <lineage>
        <taxon>Bacteria</taxon>
        <taxon>Bacillati</taxon>
        <taxon>Actinomycetota</taxon>
        <taxon>Actinomycetes</taxon>
        <taxon>Pseudonocardiales</taxon>
        <taxon>Pseudonocardiaceae</taxon>
        <taxon>Pseudonocardia</taxon>
    </lineage>
</organism>
<evidence type="ECO:0000256" key="1">
    <source>
        <dbReference type="SAM" id="MobiDB-lite"/>
    </source>
</evidence>
<evidence type="ECO:0000313" key="2">
    <source>
        <dbReference type="EMBL" id="GAA5173352.1"/>
    </source>
</evidence>
<protein>
    <submittedName>
        <fullName evidence="2">Uncharacterized protein</fullName>
    </submittedName>
</protein>
<proteinExistence type="predicted"/>
<comment type="caution">
    <text evidence="2">The sequence shown here is derived from an EMBL/GenBank/DDBJ whole genome shotgun (WGS) entry which is preliminary data.</text>
</comment>
<gene>
    <name evidence="2" type="ORF">GCM10023321_74640</name>
</gene>
<reference evidence="3" key="1">
    <citation type="journal article" date="2019" name="Int. J. Syst. Evol. Microbiol.">
        <title>The Global Catalogue of Microorganisms (GCM) 10K type strain sequencing project: providing services to taxonomists for standard genome sequencing and annotation.</title>
        <authorList>
            <consortium name="The Broad Institute Genomics Platform"/>
            <consortium name="The Broad Institute Genome Sequencing Center for Infectious Disease"/>
            <person name="Wu L."/>
            <person name="Ma J."/>
        </authorList>
    </citation>
    <scope>NUCLEOTIDE SEQUENCE [LARGE SCALE GENOMIC DNA]</scope>
    <source>
        <strain evidence="3">JCM 18303</strain>
    </source>
</reference>
<sequence>MPPIKQYPLVRFVADGLRETIKSFITDELPLYRLSWELHTRIESLAEVADGRSLARLRSWQRYVEALDTVLRETGREGLTAAEEHTLGEALRALRGTLDELDPPNRTSAAPRPLPTPRAPISADVSREGMAASA</sequence>
<feature type="region of interest" description="Disordered" evidence="1">
    <location>
        <begin position="96"/>
        <end position="134"/>
    </location>
</feature>
<dbReference type="Proteomes" id="UP001428817">
    <property type="component" value="Unassembled WGS sequence"/>
</dbReference>
<name>A0ABP9R9F2_9PSEU</name>
<dbReference type="EMBL" id="BAABJP010000056">
    <property type="protein sequence ID" value="GAA5173352.1"/>
    <property type="molecule type" value="Genomic_DNA"/>
</dbReference>
<dbReference type="RefSeq" id="WP_185066318.1">
    <property type="nucleotide sequence ID" value="NZ_BAABJP010000056.1"/>
</dbReference>